<comment type="caution">
    <text evidence="1">The sequence shown here is derived from an EMBL/GenBank/DDBJ whole genome shotgun (WGS) entry which is preliminary data.</text>
</comment>
<accession>A0ACA9RK64</accession>
<gene>
    <name evidence="1" type="ORF">SPELUC_LOCUS17727</name>
</gene>
<sequence length="43" mass="4873">NKAQESGTLPDYLKIRDPVCQLCYNKIVVQPSDSMKKHAQPID</sequence>
<proteinExistence type="predicted"/>
<keyword evidence="2" id="KW-1185">Reference proteome</keyword>
<evidence type="ECO:0000313" key="2">
    <source>
        <dbReference type="Proteomes" id="UP000789366"/>
    </source>
</evidence>
<protein>
    <submittedName>
        <fullName evidence="1">17842_t:CDS:1</fullName>
    </submittedName>
</protein>
<organism evidence="1 2">
    <name type="scientific">Cetraspora pellucida</name>
    <dbReference type="NCBI Taxonomy" id="1433469"/>
    <lineage>
        <taxon>Eukaryota</taxon>
        <taxon>Fungi</taxon>
        <taxon>Fungi incertae sedis</taxon>
        <taxon>Mucoromycota</taxon>
        <taxon>Glomeromycotina</taxon>
        <taxon>Glomeromycetes</taxon>
        <taxon>Diversisporales</taxon>
        <taxon>Gigasporaceae</taxon>
        <taxon>Cetraspora</taxon>
    </lineage>
</organism>
<evidence type="ECO:0000313" key="1">
    <source>
        <dbReference type="EMBL" id="CAG8797072.1"/>
    </source>
</evidence>
<dbReference type="EMBL" id="CAJVPW010075426">
    <property type="protein sequence ID" value="CAG8797072.1"/>
    <property type="molecule type" value="Genomic_DNA"/>
</dbReference>
<name>A0ACA9RK64_9GLOM</name>
<feature type="non-terminal residue" evidence="1">
    <location>
        <position position="43"/>
    </location>
</feature>
<feature type="non-terminal residue" evidence="1">
    <location>
        <position position="1"/>
    </location>
</feature>
<reference evidence="1" key="1">
    <citation type="submission" date="2021-06" db="EMBL/GenBank/DDBJ databases">
        <authorList>
            <person name="Kallberg Y."/>
            <person name="Tangrot J."/>
            <person name="Rosling A."/>
        </authorList>
    </citation>
    <scope>NUCLEOTIDE SEQUENCE</scope>
    <source>
        <strain evidence="1">28 12/20/2015</strain>
    </source>
</reference>
<dbReference type="Proteomes" id="UP000789366">
    <property type="component" value="Unassembled WGS sequence"/>
</dbReference>